<accession>A0A6L6XUS1</accession>
<gene>
    <name evidence="2" type="ORF">GON03_14420</name>
</gene>
<dbReference type="AlphaFoldDB" id="A0A6L6XUS1"/>
<reference evidence="2 3" key="1">
    <citation type="submission" date="2019-12" db="EMBL/GenBank/DDBJ databases">
        <authorList>
            <person name="Huq M.A."/>
        </authorList>
    </citation>
    <scope>NUCLEOTIDE SEQUENCE [LARGE SCALE GENOMIC DNA]</scope>
    <source>
        <strain evidence="2 3">MAH-18</strain>
    </source>
</reference>
<feature type="chain" id="PRO_5027095211" description="TPM domain-containing protein" evidence="1">
    <location>
        <begin position="26"/>
        <end position="153"/>
    </location>
</feature>
<name>A0A6L6XUS1_9ACTN</name>
<sequence>MNTLIALAVPVAALVAYLATAPASAARTRREAARRDRRVTRHPSLATLGDVQRRLADELPGSHADFVLARVDRHHIDPKTLWTWLDRFGAESLVLALASGQGYTGMLRVLRDELEHDVAEATVLARLSEPELFQLAAVAAPSRRTGTCSRLPG</sequence>
<dbReference type="EMBL" id="WSEK01000004">
    <property type="protein sequence ID" value="MVQ50377.1"/>
    <property type="molecule type" value="Genomic_DNA"/>
</dbReference>
<keyword evidence="1" id="KW-0732">Signal</keyword>
<comment type="caution">
    <text evidence="2">The sequence shown here is derived from an EMBL/GenBank/DDBJ whole genome shotgun (WGS) entry which is preliminary data.</text>
</comment>
<evidence type="ECO:0008006" key="4">
    <source>
        <dbReference type="Google" id="ProtNLM"/>
    </source>
</evidence>
<proteinExistence type="predicted"/>
<evidence type="ECO:0000313" key="2">
    <source>
        <dbReference type="EMBL" id="MVQ50377.1"/>
    </source>
</evidence>
<feature type="signal peptide" evidence="1">
    <location>
        <begin position="1"/>
        <end position="25"/>
    </location>
</feature>
<evidence type="ECO:0000256" key="1">
    <source>
        <dbReference type="SAM" id="SignalP"/>
    </source>
</evidence>
<keyword evidence="3" id="KW-1185">Reference proteome</keyword>
<protein>
    <recommendedName>
        <fullName evidence="4">TPM domain-containing protein</fullName>
    </recommendedName>
</protein>
<evidence type="ECO:0000313" key="3">
    <source>
        <dbReference type="Proteomes" id="UP000473525"/>
    </source>
</evidence>
<dbReference type="Proteomes" id="UP000473525">
    <property type="component" value="Unassembled WGS sequence"/>
</dbReference>
<dbReference type="RefSeq" id="WP_157343419.1">
    <property type="nucleotide sequence ID" value="NZ_WSEK01000004.1"/>
</dbReference>
<organism evidence="2 3">
    <name type="scientific">Nocardioides agri</name>
    <dbReference type="NCBI Taxonomy" id="2682843"/>
    <lineage>
        <taxon>Bacteria</taxon>
        <taxon>Bacillati</taxon>
        <taxon>Actinomycetota</taxon>
        <taxon>Actinomycetes</taxon>
        <taxon>Propionibacteriales</taxon>
        <taxon>Nocardioidaceae</taxon>
        <taxon>Nocardioides</taxon>
    </lineage>
</organism>